<evidence type="ECO:0000313" key="12">
    <source>
        <dbReference type="EMBL" id="KOO20936.1"/>
    </source>
</evidence>
<feature type="compositionally biased region" description="Polar residues" evidence="9">
    <location>
        <begin position="728"/>
        <end position="742"/>
    </location>
</feature>
<evidence type="ECO:0000256" key="5">
    <source>
        <dbReference type="ARBA" id="ARBA00023065"/>
    </source>
</evidence>
<dbReference type="SUPFAM" id="SSF81324">
    <property type="entry name" value="Voltage-gated potassium channels"/>
    <property type="match status" value="3"/>
</dbReference>
<dbReference type="InterPro" id="IPR018490">
    <property type="entry name" value="cNMP-bd_dom_sf"/>
</dbReference>
<feature type="transmembrane region" description="Helical" evidence="10">
    <location>
        <begin position="340"/>
        <end position="358"/>
    </location>
</feature>
<dbReference type="CDD" id="cd00038">
    <property type="entry name" value="CAP_ED"/>
    <property type="match status" value="1"/>
</dbReference>
<dbReference type="InterPro" id="IPR000595">
    <property type="entry name" value="cNMP-bd_dom"/>
</dbReference>
<evidence type="ECO:0000256" key="8">
    <source>
        <dbReference type="ARBA" id="ARBA00023303"/>
    </source>
</evidence>
<evidence type="ECO:0000256" key="10">
    <source>
        <dbReference type="SAM" id="Phobius"/>
    </source>
</evidence>
<keyword evidence="7" id="KW-1071">Ligand-gated ion channel</keyword>
<evidence type="ECO:0000256" key="4">
    <source>
        <dbReference type="ARBA" id="ARBA00022989"/>
    </source>
</evidence>
<keyword evidence="6 10" id="KW-0472">Membrane</keyword>
<dbReference type="OrthoDB" id="415460at2759"/>
<dbReference type="InterPro" id="IPR050866">
    <property type="entry name" value="CNG_cation_channel"/>
</dbReference>
<keyword evidence="8" id="KW-0407">Ion channel</keyword>
<dbReference type="EMBL" id="JWZX01003401">
    <property type="protein sequence ID" value="KOO20936.1"/>
    <property type="molecule type" value="Genomic_DNA"/>
</dbReference>
<feature type="domain" description="Cyclic nucleotide-binding" evidence="11">
    <location>
        <begin position="533"/>
        <end position="664"/>
    </location>
</feature>
<dbReference type="InterPro" id="IPR018488">
    <property type="entry name" value="cNMP-bd_CS"/>
</dbReference>
<dbReference type="PROSITE" id="PS50042">
    <property type="entry name" value="CNMP_BINDING_3"/>
    <property type="match status" value="2"/>
</dbReference>
<evidence type="ECO:0000259" key="11">
    <source>
        <dbReference type="PROSITE" id="PS50042"/>
    </source>
</evidence>
<feature type="transmembrane region" description="Helical" evidence="10">
    <location>
        <begin position="996"/>
        <end position="1020"/>
    </location>
</feature>
<dbReference type="GO" id="GO:0016020">
    <property type="term" value="C:membrane"/>
    <property type="evidence" value="ECO:0007669"/>
    <property type="project" value="UniProtKB-SubCell"/>
</dbReference>
<keyword evidence="13" id="KW-1185">Reference proteome</keyword>
<evidence type="ECO:0000256" key="7">
    <source>
        <dbReference type="ARBA" id="ARBA00023286"/>
    </source>
</evidence>
<dbReference type="InterPro" id="IPR005821">
    <property type="entry name" value="Ion_trans_dom"/>
</dbReference>
<feature type="domain" description="Cyclic nucleotide-binding" evidence="11">
    <location>
        <begin position="1098"/>
        <end position="1144"/>
    </location>
</feature>
<feature type="transmembrane region" description="Helical" evidence="10">
    <location>
        <begin position="293"/>
        <end position="312"/>
    </location>
</feature>
<gene>
    <name evidence="12" type="ORF">Ctob_000439</name>
</gene>
<dbReference type="PROSITE" id="PS00888">
    <property type="entry name" value="CNMP_BINDING_1"/>
    <property type="match status" value="1"/>
</dbReference>
<feature type="region of interest" description="Disordered" evidence="9">
    <location>
        <begin position="712"/>
        <end position="742"/>
    </location>
</feature>
<organism evidence="12 13">
    <name type="scientific">Chrysochromulina tobinii</name>
    <dbReference type="NCBI Taxonomy" id="1460289"/>
    <lineage>
        <taxon>Eukaryota</taxon>
        <taxon>Haptista</taxon>
        <taxon>Haptophyta</taxon>
        <taxon>Prymnesiophyceae</taxon>
        <taxon>Prymnesiales</taxon>
        <taxon>Chrysochromulinaceae</taxon>
        <taxon>Chrysochromulina</taxon>
    </lineage>
</organism>
<keyword evidence="4 10" id="KW-1133">Transmembrane helix</keyword>
<protein>
    <submittedName>
        <fullName evidence="12">Cyclic nucleotide-binding protein</fullName>
    </submittedName>
</protein>
<evidence type="ECO:0000256" key="3">
    <source>
        <dbReference type="ARBA" id="ARBA00022692"/>
    </source>
</evidence>
<reference evidence="13" key="1">
    <citation type="journal article" date="2015" name="PLoS Genet.">
        <title>Genome Sequence and Transcriptome Analyses of Chrysochromulina tobin: Metabolic Tools for Enhanced Algal Fitness in the Prominent Order Prymnesiales (Haptophyceae).</title>
        <authorList>
            <person name="Hovde B.T."/>
            <person name="Deodato C.R."/>
            <person name="Hunsperger H.M."/>
            <person name="Ryken S.A."/>
            <person name="Yost W."/>
            <person name="Jha R.K."/>
            <person name="Patterson J."/>
            <person name="Monnat R.J. Jr."/>
            <person name="Barlow S.B."/>
            <person name="Starkenburg S.R."/>
            <person name="Cattolico R.A."/>
        </authorList>
    </citation>
    <scope>NUCLEOTIDE SEQUENCE</scope>
    <source>
        <strain evidence="13">CCMP291</strain>
    </source>
</reference>
<keyword evidence="3 10" id="KW-0812">Transmembrane</keyword>
<dbReference type="SUPFAM" id="SSF51206">
    <property type="entry name" value="cAMP-binding domain-like"/>
    <property type="match status" value="2"/>
</dbReference>
<accession>A0A0M0J314</accession>
<comment type="caution">
    <text evidence="12">The sequence shown here is derived from an EMBL/GenBank/DDBJ whole genome shotgun (WGS) entry which is preliminary data.</text>
</comment>
<dbReference type="GO" id="GO:0044877">
    <property type="term" value="F:protein-containing complex binding"/>
    <property type="evidence" value="ECO:0007669"/>
    <property type="project" value="TreeGrafter"/>
</dbReference>
<dbReference type="GO" id="GO:0005221">
    <property type="term" value="F:intracellularly cyclic nucleotide-activated monoatomic cation channel activity"/>
    <property type="evidence" value="ECO:0007669"/>
    <property type="project" value="InterPro"/>
</dbReference>
<feature type="transmembrane region" description="Helical" evidence="10">
    <location>
        <begin position="431"/>
        <end position="456"/>
    </location>
</feature>
<evidence type="ECO:0000256" key="9">
    <source>
        <dbReference type="SAM" id="MobiDB-lite"/>
    </source>
</evidence>
<feature type="transmembrane region" description="Helical" evidence="10">
    <location>
        <begin position="756"/>
        <end position="779"/>
    </location>
</feature>
<feature type="region of interest" description="Disordered" evidence="9">
    <location>
        <begin position="1151"/>
        <end position="1178"/>
    </location>
</feature>
<dbReference type="Pfam" id="PF00520">
    <property type="entry name" value="Ion_trans"/>
    <property type="match status" value="1"/>
</dbReference>
<evidence type="ECO:0000256" key="1">
    <source>
        <dbReference type="ARBA" id="ARBA00004141"/>
    </source>
</evidence>
<dbReference type="Gene3D" id="2.60.120.10">
    <property type="entry name" value="Jelly Rolls"/>
    <property type="match status" value="2"/>
</dbReference>
<dbReference type="PANTHER" id="PTHR45638:SF11">
    <property type="entry name" value="CYCLIC NUCLEOTIDE-GATED CATION CHANNEL SUBUNIT A"/>
    <property type="match status" value="1"/>
</dbReference>
<evidence type="ECO:0000256" key="6">
    <source>
        <dbReference type="ARBA" id="ARBA00023136"/>
    </source>
</evidence>
<dbReference type="InterPro" id="IPR013099">
    <property type="entry name" value="K_chnl_dom"/>
</dbReference>
<feature type="transmembrane region" description="Helical" evidence="10">
    <location>
        <begin position="913"/>
        <end position="933"/>
    </location>
</feature>
<proteinExistence type="predicted"/>
<evidence type="ECO:0000256" key="2">
    <source>
        <dbReference type="ARBA" id="ARBA00022448"/>
    </source>
</evidence>
<sequence length="1203" mass="132729">MQDAVYLREASDAYPDDQSNPFYSYLRSLYWMIVAVSTMGLGDIVPKTIAETWVASIFITFGALLYPAFTGAMMSLLVDAMAARAEHATVVRDFVHRNLIAEPLRSQIIMFSKLGERIRTETQLLRSLPPSLHSLATAHLYLDIVRSVSCFCDSSEAFLVGVGASLRVELTVPNFFIAKTGDATTGIIFLERDSCDPSTVAAQESYSDTVGLCIFDFLVDVAIGVDLLGVQLRTLGGSAAGKVETLDKPTAAWHEAHGMLPFAVLLLAVVLVLDALSIAMAGVRDGGDAVSDAMTTAVSIIWVLRLPLLVFLPRHTYNIEVWLLNQSPAMTMQHMRLGRLVLIVIMLSHLSACVWAYIGWREFDASFVTNTSAHTWQAYSWWARDVVVLEGAARCQPLAVLAWLRGLYISIGTFVVVPIGDMVPDTMPETYYMIFLIVAGSTLSSTGLGVIVNAIARLDQEEYEHAMVQTSMEKVMMSYAVPPPLQQRVVRFLVWSHYRGADKDKAVLNKLPPQLQLETSKAIRLELLSKTKLADLLPRAVLGHITNEMRGIVITPSELLMLEGDKGTQDMYIIVEGVFEVLTAGRRPSLSAPVHRRRKAEALMGEKMGFAKDHFEQTKSTVVGTVGPGAVLGEVSFFLQGTARNASVRAVTRAVVLQLTRTQLDAACALFGLHRDAAYLAKLESLVRSIDACYRSTNERIVREQAILRGDSTPGHAEPCKMSEASKRSSSTGDVPIQQPSSHGYIFPPSTLPRQLWELVMALTTAILATSIPFLIAVFGPRSPLSVANAWAALVPQWSIDVILLCDSLLRAYCFPFLPPGRETFMQSELTHMAIRTHYVQVKLRLDLLASLPYEALAPIGLAVTSDTKTILLAVALLRLPRLLRCSRILEHCRVAFALLPPQLHLSSGQARLAVVTCLWVYVCHGFACLWLFDAYALPKSALGRNWMTEDIAWKDADWAHSNVGLSYLRAVHFTLSHMSTVGLGDVRPQNALETVFAMLLTLISASLFACLIGLISSLVRLNDGEEEMFKTQTDYLQHYTTHHQLPSDLVQRITAYYRLISSNPRVSHTSLTEALPPFLLRDIGLWMHRNNILCVPALSSLTFFPLIELCVALRPELFLEGDTVITKGDPAVKLYLVDLGKLRAGGRRLPNMFRQAPPRSSSSMANRKITDRDASSTGMPALSSYLIGRNEGVNYGRQRPIA</sequence>
<evidence type="ECO:0000313" key="13">
    <source>
        <dbReference type="Proteomes" id="UP000037460"/>
    </source>
</evidence>
<dbReference type="Proteomes" id="UP000037460">
    <property type="component" value="Unassembled WGS sequence"/>
</dbReference>
<keyword evidence="5" id="KW-0406">Ion transport</keyword>
<comment type="subcellular location">
    <subcellularLocation>
        <location evidence="1">Membrane</location>
        <topology evidence="1">Multi-pass membrane protein</topology>
    </subcellularLocation>
</comment>
<dbReference type="Pfam" id="PF00027">
    <property type="entry name" value="cNMP_binding"/>
    <property type="match status" value="1"/>
</dbReference>
<feature type="compositionally biased region" description="Basic and acidic residues" evidence="9">
    <location>
        <begin position="718"/>
        <end position="727"/>
    </location>
</feature>
<name>A0A0M0J314_9EUKA</name>
<feature type="transmembrane region" description="Helical" evidence="10">
    <location>
        <begin position="52"/>
        <end position="78"/>
    </location>
</feature>
<keyword evidence="2" id="KW-0813">Transport</keyword>
<dbReference type="Gene3D" id="1.10.287.70">
    <property type="match status" value="3"/>
</dbReference>
<feature type="transmembrane region" description="Helical" evidence="10">
    <location>
        <begin position="258"/>
        <end position="281"/>
    </location>
</feature>
<dbReference type="Pfam" id="PF07885">
    <property type="entry name" value="Ion_trans_2"/>
    <property type="match status" value="1"/>
</dbReference>
<dbReference type="AlphaFoldDB" id="A0A0M0J314"/>
<dbReference type="Gene3D" id="1.10.287.630">
    <property type="entry name" value="Helix hairpin bin"/>
    <property type="match status" value="1"/>
</dbReference>
<feature type="transmembrane region" description="Helical" evidence="10">
    <location>
        <begin position="29"/>
        <end position="46"/>
    </location>
</feature>
<dbReference type="InterPro" id="IPR014710">
    <property type="entry name" value="RmlC-like_jellyroll"/>
</dbReference>
<dbReference type="PANTHER" id="PTHR45638">
    <property type="entry name" value="CYCLIC NUCLEOTIDE-GATED CATION CHANNEL SUBUNIT A"/>
    <property type="match status" value="1"/>
</dbReference>